<accession>A0AAE0F1R9</accession>
<feature type="region of interest" description="Disordered" evidence="1">
    <location>
        <begin position="118"/>
        <end position="162"/>
    </location>
</feature>
<sequence>MPSSCRTQQRSGMSKVVYTRVNVDEQLKLPKRLSGMEWDTTRNARFGNFLQNRNSLLDLETFKQLVEDDPAPVAEEGTPSQGPSGSVKMLAHTPQSAEDESDQHLHMFDLLPQRFSFQEDSDHSASSSAATPREEEDCADDSYEHGSSASAQTFPEGYKPAGPWPSASPSLFMVREKGEGHAMAAASTRLASSPREQNGIRVRSGVQHAADSGKVVCDTCTEMTAFGRCGDCPSCGAQGLREANIFQETALTKEFEALRKVNNFQETALTKEFKALRKVNNFQETALTKACEALRKVNHFQETAVTKEFEALQEVNTFQEKVLAKAFETATKLDAEAELLPEHSAEGLRARQASQRDAARAQPASSAQDRMQSTKGHSVEQTGRASPHSNPRSDKAGTRPSRCGNRHIPCASPEPKDRLEQQGRGSYWHETLESTYLDRKKKYDAFRDVHNKAAFILQVLWKAHRKRRRYLMRVVTLPADSDAVELSPKLCEVDVDDDQNIRLADPPRYATSSNKGLSTRDAQWIEGGSHGQLASSESEFCRENFMATQRRLSLPYMRFVETSVPGSHHAHRPHTKQGAPKENVGAFERNYYTLDAKDPLCRTKVVPGLRGQRKPLVRREMARYMNHSTSVSANEYRESSPTVVVQSSWKSPYSRADTTKLGRPGIFDSTATLKRKALGSQSMSSLQLLQAYWESSEKGESPGSASAPSLAKHGHMRSLSDEMEMPELPPILSDSPQLSKDAAWRRSRRSDKEMPRRHPRYQGLSENVLTPARTKVLPDLV</sequence>
<dbReference type="Proteomes" id="UP001190700">
    <property type="component" value="Unassembled WGS sequence"/>
</dbReference>
<gene>
    <name evidence="2" type="ORF">CYMTET_41910</name>
</gene>
<evidence type="ECO:0000313" key="2">
    <source>
        <dbReference type="EMBL" id="KAK3248633.1"/>
    </source>
</evidence>
<comment type="caution">
    <text evidence="2">The sequence shown here is derived from an EMBL/GenBank/DDBJ whole genome shotgun (WGS) entry which is preliminary data.</text>
</comment>
<organism evidence="2 3">
    <name type="scientific">Cymbomonas tetramitiformis</name>
    <dbReference type="NCBI Taxonomy" id="36881"/>
    <lineage>
        <taxon>Eukaryota</taxon>
        <taxon>Viridiplantae</taxon>
        <taxon>Chlorophyta</taxon>
        <taxon>Pyramimonadophyceae</taxon>
        <taxon>Pyramimonadales</taxon>
        <taxon>Pyramimonadaceae</taxon>
        <taxon>Cymbomonas</taxon>
    </lineage>
</organism>
<feature type="region of interest" description="Disordered" evidence="1">
    <location>
        <begin position="71"/>
        <end position="101"/>
    </location>
</feature>
<reference evidence="2 3" key="1">
    <citation type="journal article" date="2015" name="Genome Biol. Evol.">
        <title>Comparative Genomics of a Bacterivorous Green Alga Reveals Evolutionary Causalities and Consequences of Phago-Mixotrophic Mode of Nutrition.</title>
        <authorList>
            <person name="Burns J.A."/>
            <person name="Paasch A."/>
            <person name="Narechania A."/>
            <person name="Kim E."/>
        </authorList>
    </citation>
    <scope>NUCLEOTIDE SEQUENCE [LARGE SCALE GENOMIC DNA]</scope>
    <source>
        <strain evidence="2 3">PLY_AMNH</strain>
    </source>
</reference>
<dbReference type="AlphaFoldDB" id="A0AAE0F1R9"/>
<dbReference type="EMBL" id="LGRX02027923">
    <property type="protein sequence ID" value="KAK3248633.1"/>
    <property type="molecule type" value="Genomic_DNA"/>
</dbReference>
<evidence type="ECO:0000256" key="1">
    <source>
        <dbReference type="SAM" id="MobiDB-lite"/>
    </source>
</evidence>
<feature type="compositionally biased region" description="Low complexity" evidence="1">
    <location>
        <begin position="350"/>
        <end position="370"/>
    </location>
</feature>
<keyword evidence="3" id="KW-1185">Reference proteome</keyword>
<feature type="region of interest" description="Disordered" evidence="1">
    <location>
        <begin position="697"/>
        <end position="781"/>
    </location>
</feature>
<name>A0AAE0F1R9_9CHLO</name>
<feature type="compositionally biased region" description="Polar residues" evidence="1">
    <location>
        <begin position="371"/>
        <end position="390"/>
    </location>
</feature>
<protein>
    <submittedName>
        <fullName evidence="2">Uncharacterized protein</fullName>
    </submittedName>
</protein>
<feature type="region of interest" description="Disordered" evidence="1">
    <location>
        <begin position="346"/>
        <end position="425"/>
    </location>
</feature>
<evidence type="ECO:0000313" key="3">
    <source>
        <dbReference type="Proteomes" id="UP001190700"/>
    </source>
</evidence>
<proteinExistence type="predicted"/>
<dbReference type="PROSITE" id="PS50096">
    <property type="entry name" value="IQ"/>
    <property type="match status" value="1"/>
</dbReference>